<comment type="caution">
    <text evidence="4">The sequence shown here is derived from an EMBL/GenBank/DDBJ whole genome shotgun (WGS) entry which is preliminary data.</text>
</comment>
<keyword evidence="2" id="KW-0804">Transcription</keyword>
<evidence type="ECO:0000259" key="3">
    <source>
        <dbReference type="PROSITE" id="PS51000"/>
    </source>
</evidence>
<reference evidence="4 5" key="1">
    <citation type="submission" date="2020-04" db="EMBL/GenBank/DDBJ databases">
        <title>MicrobeNet Type strains.</title>
        <authorList>
            <person name="Nicholson A.C."/>
        </authorList>
    </citation>
    <scope>NUCLEOTIDE SEQUENCE [LARGE SCALE GENOMIC DNA]</scope>
    <source>
        <strain evidence="4 5">JCM 12354</strain>
    </source>
</reference>
<protein>
    <submittedName>
        <fullName evidence="4">WYL domain-containing protein</fullName>
    </submittedName>
</protein>
<evidence type="ECO:0000313" key="5">
    <source>
        <dbReference type="Proteomes" id="UP000565711"/>
    </source>
</evidence>
<dbReference type="InterPro" id="IPR011991">
    <property type="entry name" value="ArsR-like_HTH"/>
</dbReference>
<dbReference type="InterPro" id="IPR026881">
    <property type="entry name" value="WYL_dom"/>
</dbReference>
<organism evidence="4 5">
    <name type="scientific">Nocardia vermiculata</name>
    <dbReference type="NCBI Taxonomy" id="257274"/>
    <lineage>
        <taxon>Bacteria</taxon>
        <taxon>Bacillati</taxon>
        <taxon>Actinomycetota</taxon>
        <taxon>Actinomycetes</taxon>
        <taxon>Mycobacteriales</taxon>
        <taxon>Nocardiaceae</taxon>
        <taxon>Nocardia</taxon>
    </lineage>
</organism>
<feature type="domain" description="HTH deoR-type" evidence="3">
    <location>
        <begin position="5"/>
        <end position="63"/>
    </location>
</feature>
<dbReference type="InterPro" id="IPR036388">
    <property type="entry name" value="WH-like_DNA-bd_sf"/>
</dbReference>
<proteinExistence type="predicted"/>
<dbReference type="PROSITE" id="PS51000">
    <property type="entry name" value="HTH_DEOR_2"/>
    <property type="match status" value="1"/>
</dbReference>
<gene>
    <name evidence="4" type="ORF">HGA08_23845</name>
</gene>
<dbReference type="InterPro" id="IPR051534">
    <property type="entry name" value="CBASS_pafABC_assoc_protein"/>
</dbReference>
<evidence type="ECO:0000256" key="2">
    <source>
        <dbReference type="ARBA" id="ARBA00023163"/>
    </source>
</evidence>
<evidence type="ECO:0000313" key="4">
    <source>
        <dbReference type="EMBL" id="NKY53237.1"/>
    </source>
</evidence>
<name>A0A846Y330_9NOCA</name>
<dbReference type="Pfam" id="PF13280">
    <property type="entry name" value="WYL"/>
    <property type="match status" value="1"/>
</dbReference>
<dbReference type="PROSITE" id="PS52050">
    <property type="entry name" value="WYL"/>
    <property type="match status" value="1"/>
</dbReference>
<dbReference type="SUPFAM" id="SSF46785">
    <property type="entry name" value="Winged helix' DNA-binding domain"/>
    <property type="match status" value="1"/>
</dbReference>
<dbReference type="PANTHER" id="PTHR34580">
    <property type="match status" value="1"/>
</dbReference>
<dbReference type="Proteomes" id="UP000565711">
    <property type="component" value="Unassembled WGS sequence"/>
</dbReference>
<sequence length="233" mass="25817">MESDVAARTLRLLILLQSRPEWPATELAARLQVPARTLRRDLQRLTSLGYEVVSVRGPGGHYRLAAGKRLPPMVFDEDEVVALVAGLRMAESGPTAEAAARALVKLRRVLPPRLATLAADVAGASETLILDDTDSSDDVLAPLTAAAAADLRTHFSYLDRNGIGSRRCVDSVRCLFSRGQWYLLAYDQDRDDWRVFRVDRIRDVVGDRPTQRRGPPAEDLAAWMRSDFGRLPS</sequence>
<keyword evidence="1" id="KW-0805">Transcription regulation</keyword>
<dbReference type="Gene3D" id="1.10.10.10">
    <property type="entry name" value="Winged helix-like DNA-binding domain superfamily/Winged helix DNA-binding domain"/>
    <property type="match status" value="1"/>
</dbReference>
<dbReference type="GO" id="GO:0003700">
    <property type="term" value="F:DNA-binding transcription factor activity"/>
    <property type="evidence" value="ECO:0007669"/>
    <property type="project" value="InterPro"/>
</dbReference>
<dbReference type="RefSeq" id="WP_067875145.1">
    <property type="nucleotide sequence ID" value="NZ_JAAXOP010000016.1"/>
</dbReference>
<dbReference type="CDD" id="cd00090">
    <property type="entry name" value="HTH_ARSR"/>
    <property type="match status" value="1"/>
</dbReference>
<accession>A0A846Y330</accession>
<evidence type="ECO:0000256" key="1">
    <source>
        <dbReference type="ARBA" id="ARBA00023015"/>
    </source>
</evidence>
<dbReference type="EMBL" id="JAAXOP010000016">
    <property type="protein sequence ID" value="NKY53237.1"/>
    <property type="molecule type" value="Genomic_DNA"/>
</dbReference>
<dbReference type="InterPro" id="IPR013196">
    <property type="entry name" value="HTH_11"/>
</dbReference>
<dbReference type="InterPro" id="IPR036390">
    <property type="entry name" value="WH_DNA-bd_sf"/>
</dbReference>
<keyword evidence="5" id="KW-1185">Reference proteome</keyword>
<dbReference type="Pfam" id="PF08279">
    <property type="entry name" value="HTH_11"/>
    <property type="match status" value="1"/>
</dbReference>
<dbReference type="AlphaFoldDB" id="A0A846Y330"/>
<dbReference type="PANTHER" id="PTHR34580:SF3">
    <property type="entry name" value="PROTEIN PAFB"/>
    <property type="match status" value="1"/>
</dbReference>
<dbReference type="InterPro" id="IPR001034">
    <property type="entry name" value="DeoR_HTH"/>
</dbReference>